<dbReference type="Gene3D" id="3.40.190.10">
    <property type="entry name" value="Periplasmic binding protein-like II"/>
    <property type="match status" value="2"/>
</dbReference>
<protein>
    <submittedName>
        <fullName evidence="1">Sugar ABC transporter substrate-binding protein</fullName>
    </submittedName>
</protein>
<evidence type="ECO:0000313" key="2">
    <source>
        <dbReference type="Proteomes" id="UP000680866"/>
    </source>
</evidence>
<keyword evidence="2" id="KW-1185">Reference proteome</keyword>
<dbReference type="Proteomes" id="UP000680866">
    <property type="component" value="Chromosome"/>
</dbReference>
<dbReference type="RefSeq" id="WP_212825860.1">
    <property type="nucleotide sequence ID" value="NZ_AP023359.1"/>
</dbReference>
<dbReference type="InterPro" id="IPR050490">
    <property type="entry name" value="Bact_solute-bd_prot1"/>
</dbReference>
<accession>A0A810MXQ9</accession>
<dbReference type="EMBL" id="AP023359">
    <property type="protein sequence ID" value="BCJ66031.1"/>
    <property type="molecule type" value="Genomic_DNA"/>
</dbReference>
<sequence>MHPASSPTADAPRDHRTPFRRGRRLRALVAAVVALPLVLGAAACGGEDNEASTDPNAPVELSIFWWGGEARANLTEQALALYTQKHPNVTFKKTWQANQGYFDKLATLTAGGDAPDIFQIDDNFLTEYASRNTTLDLTSYKDDNKLDVTKFPESLWQYGVVDGKLAGIASGENTQGLVYNKTLLQKHNLPEPTTGMTWEAFISWAEQVSKTTGTPGTMDPSADYKAFWVWLRQQGKDLYKGKDLGFDEADVTRWFELWKGARDRGATPTADVIHEGNATDITKQLVVTGKAATSFVWVNQLPELKKNTKDELGVIAYPGDPSAQWARASMYWSVFRGTKHKDVAVDVLNFLSNDPEAGKILGTDRGLPSNLDVRKTVSDAVTDPAMKTSIQVETDLATKFGPSPQVPLKGHSKVRAELIKSAEEAQYNRQTPAQAAAAFLTACKSAIV</sequence>
<dbReference type="PANTHER" id="PTHR43649">
    <property type="entry name" value="ARABINOSE-BINDING PROTEIN-RELATED"/>
    <property type="match status" value="1"/>
</dbReference>
<name>A0A810MXQ9_9ACTN</name>
<dbReference type="KEGG" id="pry:Prubr_30520"/>
<organism evidence="1 2">
    <name type="scientific">Polymorphospora rubra</name>
    <dbReference type="NCBI Taxonomy" id="338584"/>
    <lineage>
        <taxon>Bacteria</taxon>
        <taxon>Bacillati</taxon>
        <taxon>Actinomycetota</taxon>
        <taxon>Actinomycetes</taxon>
        <taxon>Micromonosporales</taxon>
        <taxon>Micromonosporaceae</taxon>
        <taxon>Polymorphospora</taxon>
    </lineage>
</organism>
<dbReference type="InterPro" id="IPR006059">
    <property type="entry name" value="SBP"/>
</dbReference>
<dbReference type="Pfam" id="PF01547">
    <property type="entry name" value="SBP_bac_1"/>
    <property type="match status" value="1"/>
</dbReference>
<dbReference type="AlphaFoldDB" id="A0A810MXQ9"/>
<dbReference type="SUPFAM" id="SSF53850">
    <property type="entry name" value="Periplasmic binding protein-like II"/>
    <property type="match status" value="1"/>
</dbReference>
<proteinExistence type="predicted"/>
<evidence type="ECO:0000313" key="1">
    <source>
        <dbReference type="EMBL" id="BCJ66031.1"/>
    </source>
</evidence>
<gene>
    <name evidence="1" type="ORF">Prubr_30520</name>
</gene>
<dbReference type="PANTHER" id="PTHR43649:SF11">
    <property type="entry name" value="ABC TRANSPORTER SUBSTRATE-BINDING PROTEIN YESO-RELATED"/>
    <property type="match status" value="1"/>
</dbReference>
<reference evidence="1" key="1">
    <citation type="submission" date="2020-08" db="EMBL/GenBank/DDBJ databases">
        <title>Whole genome shotgun sequence of Polymorphospora rubra NBRC 101157.</title>
        <authorList>
            <person name="Komaki H."/>
            <person name="Tamura T."/>
        </authorList>
    </citation>
    <scope>NUCLEOTIDE SEQUENCE</scope>
    <source>
        <strain evidence="1">NBRC 101157</strain>
    </source>
</reference>